<dbReference type="CDD" id="cd01173">
    <property type="entry name" value="pyridoxal_pyridoxamine_kinase"/>
    <property type="match status" value="1"/>
</dbReference>
<evidence type="ECO:0000256" key="1">
    <source>
        <dbReference type="ARBA" id="ARBA00012104"/>
    </source>
</evidence>
<dbReference type="EC" id="2.7.1.35" evidence="1"/>
<dbReference type="GO" id="GO:0008478">
    <property type="term" value="F:pyridoxal kinase activity"/>
    <property type="evidence" value="ECO:0007669"/>
    <property type="project" value="UniProtKB-EC"/>
</dbReference>
<keyword evidence="2 7" id="KW-0808">Transferase</keyword>
<evidence type="ECO:0000313" key="7">
    <source>
        <dbReference type="EMBL" id="MSS58554.1"/>
    </source>
</evidence>
<dbReference type="InterPro" id="IPR004625">
    <property type="entry name" value="PyrdxlKinase"/>
</dbReference>
<sequence length="279" mass="30851">MKRIVTMQDISCIGKCSLTAALPVLSAMGLETAVLPTAVLSSHTMFKHVSFCDLTDQIPAILHAWNEEHFTFSAIYTGYLGSAKQISYAMDLFDQFGKDALILVDPCMADHGKLYRGFSMDFVQQMKQLCRKASIICPNLTEACLLLGIPYQESFSDEELQSMLRKLADLGCSTAVLTGISTEIGKIGSIAYSRTDNTFHEAMTEKEPQQFHGTGDLWASTFLGALCRGKKLPEAMQIACSFVQKSIACTLQEPDHNRYGVNFEQALPDLIQMTFTKNV</sequence>
<keyword evidence="8" id="KW-1185">Reference proteome</keyword>
<dbReference type="AlphaFoldDB" id="A0A7X2NS90"/>
<name>A0A7X2NS90_9FIRM</name>
<dbReference type="SUPFAM" id="SSF53613">
    <property type="entry name" value="Ribokinase-like"/>
    <property type="match status" value="1"/>
</dbReference>
<proteinExistence type="predicted"/>
<dbReference type="InterPro" id="IPR029056">
    <property type="entry name" value="Ribokinase-like"/>
</dbReference>
<keyword evidence="4 7" id="KW-0418">Kinase</keyword>
<dbReference type="EMBL" id="VUMN01000013">
    <property type="protein sequence ID" value="MSS58554.1"/>
    <property type="molecule type" value="Genomic_DNA"/>
</dbReference>
<evidence type="ECO:0000256" key="3">
    <source>
        <dbReference type="ARBA" id="ARBA00022741"/>
    </source>
</evidence>
<dbReference type="GO" id="GO:0009443">
    <property type="term" value="P:pyridoxal 5'-phosphate salvage"/>
    <property type="evidence" value="ECO:0007669"/>
    <property type="project" value="InterPro"/>
</dbReference>
<evidence type="ECO:0000256" key="5">
    <source>
        <dbReference type="ARBA" id="ARBA00022840"/>
    </source>
</evidence>
<dbReference type="InterPro" id="IPR013749">
    <property type="entry name" value="PM/HMP-P_kinase-1"/>
</dbReference>
<dbReference type="GO" id="GO:0005829">
    <property type="term" value="C:cytosol"/>
    <property type="evidence" value="ECO:0007669"/>
    <property type="project" value="TreeGrafter"/>
</dbReference>
<comment type="caution">
    <text evidence="7">The sequence shown here is derived from an EMBL/GenBank/DDBJ whole genome shotgun (WGS) entry which is preliminary data.</text>
</comment>
<evidence type="ECO:0000256" key="4">
    <source>
        <dbReference type="ARBA" id="ARBA00022777"/>
    </source>
</evidence>
<keyword evidence="3" id="KW-0547">Nucleotide-binding</keyword>
<dbReference type="PANTHER" id="PTHR10534:SF2">
    <property type="entry name" value="PYRIDOXAL KINASE"/>
    <property type="match status" value="1"/>
</dbReference>
<dbReference type="NCBIfam" id="NF005491">
    <property type="entry name" value="PRK07105.1"/>
    <property type="match status" value="1"/>
</dbReference>
<dbReference type="Gene3D" id="3.40.1190.20">
    <property type="match status" value="1"/>
</dbReference>
<reference evidence="7 8" key="1">
    <citation type="submission" date="2019-08" db="EMBL/GenBank/DDBJ databases">
        <title>In-depth cultivation of the pig gut microbiome towards novel bacterial diversity and tailored functional studies.</title>
        <authorList>
            <person name="Wylensek D."/>
            <person name="Hitch T.C.A."/>
            <person name="Clavel T."/>
        </authorList>
    </citation>
    <scope>NUCLEOTIDE SEQUENCE [LARGE SCALE GENOMIC DNA]</scope>
    <source>
        <strain evidence="7 8">Oil+RF-744-GAM-WT-6</strain>
    </source>
</reference>
<dbReference type="PANTHER" id="PTHR10534">
    <property type="entry name" value="PYRIDOXAL KINASE"/>
    <property type="match status" value="1"/>
</dbReference>
<dbReference type="Pfam" id="PF08543">
    <property type="entry name" value="Phos_pyr_kin"/>
    <property type="match status" value="1"/>
</dbReference>
<evidence type="ECO:0000259" key="6">
    <source>
        <dbReference type="Pfam" id="PF08543"/>
    </source>
</evidence>
<gene>
    <name evidence="7" type="ORF">FYJ51_06505</name>
</gene>
<evidence type="ECO:0000313" key="8">
    <source>
        <dbReference type="Proteomes" id="UP000461880"/>
    </source>
</evidence>
<dbReference type="GO" id="GO:0005524">
    <property type="term" value="F:ATP binding"/>
    <property type="evidence" value="ECO:0007669"/>
    <property type="project" value="UniProtKB-KW"/>
</dbReference>
<organism evidence="7 8">
    <name type="scientific">Stecheria intestinalis</name>
    <dbReference type="NCBI Taxonomy" id="2606630"/>
    <lineage>
        <taxon>Bacteria</taxon>
        <taxon>Bacillati</taxon>
        <taxon>Bacillota</taxon>
        <taxon>Erysipelotrichia</taxon>
        <taxon>Erysipelotrichales</taxon>
        <taxon>Erysipelotrichaceae</taxon>
        <taxon>Stecheria</taxon>
    </lineage>
</organism>
<evidence type="ECO:0000256" key="2">
    <source>
        <dbReference type="ARBA" id="ARBA00022679"/>
    </source>
</evidence>
<dbReference type="Proteomes" id="UP000461880">
    <property type="component" value="Unassembled WGS sequence"/>
</dbReference>
<feature type="domain" description="Pyridoxamine kinase/Phosphomethylpyrimidine kinase" evidence="6">
    <location>
        <begin position="24"/>
        <end position="252"/>
    </location>
</feature>
<dbReference type="RefSeq" id="WP_154504363.1">
    <property type="nucleotide sequence ID" value="NZ_VUMN01000013.1"/>
</dbReference>
<accession>A0A7X2NS90</accession>
<protein>
    <recommendedName>
        <fullName evidence="1">pyridoxal kinase</fullName>
        <ecNumber evidence="1">2.7.1.35</ecNumber>
    </recommendedName>
</protein>
<keyword evidence="5" id="KW-0067">ATP-binding</keyword>